<evidence type="ECO:0000313" key="4">
    <source>
        <dbReference type="EMBL" id="SPY46003.1"/>
    </source>
</evidence>
<keyword evidence="3" id="KW-0998">Cell outer membrane</keyword>
<reference evidence="4 5" key="1">
    <citation type="submission" date="2018-06" db="EMBL/GenBank/DDBJ databases">
        <authorList>
            <consortium name="Pathogen Informatics"/>
            <person name="Doyle S."/>
        </authorList>
    </citation>
    <scope>NUCLEOTIDE SEQUENCE [LARGE SCALE GENOMIC DNA]</scope>
    <source>
        <strain evidence="4 5">NCTC11647</strain>
    </source>
</reference>
<dbReference type="PROSITE" id="PS51123">
    <property type="entry name" value="OMPA_2"/>
    <property type="match status" value="1"/>
</dbReference>
<dbReference type="OrthoDB" id="9809164at2"/>
<dbReference type="PANTHER" id="PTHR30329">
    <property type="entry name" value="STATOR ELEMENT OF FLAGELLAR MOTOR COMPLEX"/>
    <property type="match status" value="1"/>
</dbReference>
<dbReference type="EMBL" id="UATL01000008">
    <property type="protein sequence ID" value="SPY46003.1"/>
    <property type="molecule type" value="Genomic_DNA"/>
</dbReference>
<dbReference type="InterPro" id="IPR050330">
    <property type="entry name" value="Bact_OuterMem_StrucFunc"/>
</dbReference>
<evidence type="ECO:0000256" key="1">
    <source>
        <dbReference type="ARBA" id="ARBA00004442"/>
    </source>
</evidence>
<dbReference type="PRINTS" id="PR01021">
    <property type="entry name" value="OMPADOMAIN"/>
</dbReference>
<dbReference type="Gene3D" id="3.30.1330.60">
    <property type="entry name" value="OmpA-like domain"/>
    <property type="match status" value="1"/>
</dbReference>
<dbReference type="Pfam" id="PF00691">
    <property type="entry name" value="OmpA"/>
    <property type="match status" value="1"/>
</dbReference>
<dbReference type="Proteomes" id="UP000251647">
    <property type="component" value="Unassembled WGS sequence"/>
</dbReference>
<dbReference type="AlphaFoldDB" id="A0A2T3Q317"/>
<gene>
    <name evidence="4" type="primary">oprF_4</name>
    <name evidence="4" type="ORF">NCTC11647_04348</name>
</gene>
<evidence type="ECO:0000313" key="5">
    <source>
        <dbReference type="Proteomes" id="UP000251647"/>
    </source>
</evidence>
<comment type="subcellular location">
    <subcellularLocation>
        <location evidence="1">Cell outer membrane</location>
    </subcellularLocation>
</comment>
<proteinExistence type="predicted"/>
<dbReference type="InterPro" id="IPR036737">
    <property type="entry name" value="OmpA-like_sf"/>
</dbReference>
<dbReference type="CDD" id="cd07185">
    <property type="entry name" value="OmpA_C-like"/>
    <property type="match status" value="1"/>
</dbReference>
<evidence type="ECO:0000256" key="3">
    <source>
        <dbReference type="ARBA" id="ARBA00023237"/>
    </source>
</evidence>
<evidence type="ECO:0000256" key="2">
    <source>
        <dbReference type="ARBA" id="ARBA00023136"/>
    </source>
</evidence>
<keyword evidence="2" id="KW-0472">Membrane</keyword>
<dbReference type="RefSeq" id="WP_005306859.1">
    <property type="nucleotide sequence ID" value="NZ_PYOG01000057.1"/>
</dbReference>
<name>A0A2T3Q317_PHODM</name>
<dbReference type="InterPro" id="IPR006665">
    <property type="entry name" value="OmpA-like"/>
</dbReference>
<dbReference type="PANTHER" id="PTHR30329:SF21">
    <property type="entry name" value="LIPOPROTEIN YIAD-RELATED"/>
    <property type="match status" value="1"/>
</dbReference>
<accession>A0A2T3Q317</accession>
<dbReference type="InterPro" id="IPR006664">
    <property type="entry name" value="OMP_bac"/>
</dbReference>
<protein>
    <submittedName>
        <fullName evidence="4">Outer membrane porin F</fullName>
    </submittedName>
</protein>
<organism evidence="4 5">
    <name type="scientific">Photobacterium damselae</name>
    <dbReference type="NCBI Taxonomy" id="38293"/>
    <lineage>
        <taxon>Bacteria</taxon>
        <taxon>Pseudomonadati</taxon>
        <taxon>Pseudomonadota</taxon>
        <taxon>Gammaproteobacteria</taxon>
        <taxon>Vibrionales</taxon>
        <taxon>Vibrionaceae</taxon>
        <taxon>Photobacterium</taxon>
    </lineage>
</organism>
<sequence length="210" mass="23798">MKKILIFISILLISPIDSYAKNSDDIDNSILLFCNTGNGKYQKEVTVERGDRIYLNQGSYSQIQQYDIVDVDKELLKNILGKMNSGEKCFEYLLSNASIERDDTTARVYFNFDNSKLTSASIYILNKLIENVKASKSNYLIEGHTDSVGTTSYNKDLGYRRAKSVIEFFVGNGVNRSQLQGISEGELKPLETNDTSIGRSYNRRVEIKKL</sequence>
<dbReference type="GO" id="GO:0009279">
    <property type="term" value="C:cell outer membrane"/>
    <property type="evidence" value="ECO:0007669"/>
    <property type="project" value="UniProtKB-SubCell"/>
</dbReference>
<dbReference type="SUPFAM" id="SSF103088">
    <property type="entry name" value="OmpA-like"/>
    <property type="match status" value="1"/>
</dbReference>